<accession>A0AA35SV31</accession>
<feature type="compositionally biased region" description="Polar residues" evidence="2">
    <location>
        <begin position="1"/>
        <end position="17"/>
    </location>
</feature>
<sequence>MGNKGSTDSAPSLTPVQQREENLYEDYVTPALSSVSGGRAPGPAATGGSGTPPILTRPHTEHRRPQQGLERRSMTVVGRGGDIRRSDAALRRQSTSDSLPFAELPAKQDTLEAHIIESSPQQGVRDVELATSIAVTFDRNVLTVNASKLFEVRSEMDVKPVEGHVTFDPRALRAEFSPTHTLHPGTTYTVTLYGRAITTPQCPSSGAAISNALLSFHTCTPPPKNIGIKLKGERETEKLQIADFYDLYNSLVVWSTKQWGCSGEHIVGMYVEAEDRGKLQPLKADHDVLRLRDDDIVVVDIKD</sequence>
<dbReference type="InterPro" id="IPR032812">
    <property type="entry name" value="SbsA_Ig"/>
</dbReference>
<organism evidence="4 5">
    <name type="scientific">Geodia barretti</name>
    <name type="common">Barrett's horny sponge</name>
    <dbReference type="NCBI Taxonomy" id="519541"/>
    <lineage>
        <taxon>Eukaryota</taxon>
        <taxon>Metazoa</taxon>
        <taxon>Porifera</taxon>
        <taxon>Demospongiae</taxon>
        <taxon>Heteroscleromorpha</taxon>
        <taxon>Tetractinellida</taxon>
        <taxon>Astrophorina</taxon>
        <taxon>Geodiidae</taxon>
        <taxon>Geodia</taxon>
    </lineage>
</organism>
<evidence type="ECO:0000313" key="4">
    <source>
        <dbReference type="EMBL" id="CAI8036184.1"/>
    </source>
</evidence>
<evidence type="ECO:0000259" key="3">
    <source>
        <dbReference type="Pfam" id="PF13205"/>
    </source>
</evidence>
<evidence type="ECO:0000256" key="1">
    <source>
        <dbReference type="ARBA" id="ARBA00022729"/>
    </source>
</evidence>
<dbReference type="AlphaFoldDB" id="A0AA35SV31"/>
<keyword evidence="5" id="KW-1185">Reference proteome</keyword>
<name>A0AA35SV31_GEOBA</name>
<dbReference type="EMBL" id="CASHTH010002848">
    <property type="protein sequence ID" value="CAI8036184.1"/>
    <property type="molecule type" value="Genomic_DNA"/>
</dbReference>
<dbReference type="Gene3D" id="2.60.40.3710">
    <property type="match status" value="1"/>
</dbReference>
<dbReference type="Proteomes" id="UP001174909">
    <property type="component" value="Unassembled WGS sequence"/>
</dbReference>
<evidence type="ECO:0000256" key="2">
    <source>
        <dbReference type="SAM" id="MobiDB-lite"/>
    </source>
</evidence>
<proteinExistence type="predicted"/>
<gene>
    <name evidence="4" type="ORF">GBAR_LOCUS20294</name>
</gene>
<keyword evidence="1" id="KW-0732">Signal</keyword>
<feature type="domain" description="SbsA Ig-like" evidence="3">
    <location>
        <begin position="113"/>
        <end position="194"/>
    </location>
</feature>
<reference evidence="4" key="1">
    <citation type="submission" date="2023-03" db="EMBL/GenBank/DDBJ databases">
        <authorList>
            <person name="Steffen K."/>
            <person name="Cardenas P."/>
        </authorList>
    </citation>
    <scope>NUCLEOTIDE SEQUENCE</scope>
</reference>
<comment type="caution">
    <text evidence="4">The sequence shown here is derived from an EMBL/GenBank/DDBJ whole genome shotgun (WGS) entry which is preliminary data.</text>
</comment>
<dbReference type="Pfam" id="PF13205">
    <property type="entry name" value="Big_5"/>
    <property type="match status" value="1"/>
</dbReference>
<feature type="region of interest" description="Disordered" evidence="2">
    <location>
        <begin position="1"/>
        <end position="80"/>
    </location>
</feature>
<protein>
    <recommendedName>
        <fullName evidence="3">SbsA Ig-like domain-containing protein</fullName>
    </recommendedName>
</protein>
<evidence type="ECO:0000313" key="5">
    <source>
        <dbReference type="Proteomes" id="UP001174909"/>
    </source>
</evidence>